<dbReference type="InterPro" id="IPR036236">
    <property type="entry name" value="Znf_C2H2_sf"/>
</dbReference>
<dbReference type="Pfam" id="PF00096">
    <property type="entry name" value="zf-C2H2"/>
    <property type="match status" value="1"/>
</dbReference>
<protein>
    <recommendedName>
        <fullName evidence="8">C2H2-type domain-containing protein</fullName>
    </recommendedName>
</protein>
<evidence type="ECO:0000256" key="2">
    <source>
        <dbReference type="ARBA" id="ARBA00022723"/>
    </source>
</evidence>
<sequence>MSTPIVRQRRQKTSKEERVCSICFQTFKKAEHLARHFRSHTKEKPFRCNVCERQYTRHDTLLRHSRSHGQYLSGENVIIRDASKAITLPMEISDIFPHTPDTSIAVNSTSLSRPLETPTSTLFSTESQECAMNQADEIQPSAWPSDMDTGWASWLTDEDFDLDAINLSLLQASDNTVQTVNDVMDQSFADFAIGHLDESQSDLQPSVQRTWHTYTALEPSGYKTPPSSQRPLPINDAYHKRLAENLRQNVQHGILPSTSFLNLCMQAYFAHFHPVFPIIHASSFHPSTRNSVLLLSICSIGSLFLGSPRAIAQGTSMFERLNKAILASWDRYVSKQDSSCMTVLQASMIGQTFGFLMGWARMAKMFQEETLEEDNNLINIHGEEDLQAAWKAWVSAEERKRFVLSIYLLDAELAKLRHHEPALRHFAKELPQAASSKLFAASTAEQWKGLMLESQITELTSSTSTPKGLCVGRNRVRRAEEITDFERSVNLDSIAALAYERRDPENAERCERLLVSWYEQNQRQLRQNKHSRASLLMLWHSVFLVIHADLEALERACGRDGDNVSWKATQYAQEWANSTDGVRCILHAIQIQALFQAILVGTEPFIHVPMCLYHCGLVWFCFSRFVQRGQARRLGDSFQFPEMALVGIDRSDDDVRNTVLEYSGGLQAGRAGLSRVFIVIDLLQRIVHWKIAQSFATTLLTLVESEQGIF</sequence>
<accession>A0A7H8QWW4</accession>
<keyword evidence="2" id="KW-0479">Metal-binding</keyword>
<dbReference type="SMART" id="SM00355">
    <property type="entry name" value="ZnF_C2H2"/>
    <property type="match status" value="2"/>
</dbReference>
<evidence type="ECO:0000256" key="1">
    <source>
        <dbReference type="ARBA" id="ARBA00004123"/>
    </source>
</evidence>
<keyword evidence="5" id="KW-0862">Zinc</keyword>
<evidence type="ECO:0000256" key="5">
    <source>
        <dbReference type="ARBA" id="ARBA00022833"/>
    </source>
</evidence>
<gene>
    <name evidence="9" type="ORF">TRUGW13939_05549</name>
</gene>
<dbReference type="EMBL" id="CP055900">
    <property type="protein sequence ID" value="QKX58427.1"/>
    <property type="molecule type" value="Genomic_DNA"/>
</dbReference>
<feature type="domain" description="C2H2-type" evidence="8">
    <location>
        <begin position="18"/>
        <end position="45"/>
    </location>
</feature>
<evidence type="ECO:0000313" key="9">
    <source>
        <dbReference type="EMBL" id="QKX58427.1"/>
    </source>
</evidence>
<keyword evidence="10" id="KW-1185">Reference proteome</keyword>
<dbReference type="Gene3D" id="3.30.160.60">
    <property type="entry name" value="Classic Zinc Finger"/>
    <property type="match status" value="2"/>
</dbReference>
<dbReference type="AlphaFoldDB" id="A0A7H8QWW4"/>
<dbReference type="InterPro" id="IPR013087">
    <property type="entry name" value="Znf_C2H2_type"/>
</dbReference>
<name>A0A7H8QWW4_TALRU</name>
<evidence type="ECO:0000256" key="4">
    <source>
        <dbReference type="ARBA" id="ARBA00022771"/>
    </source>
</evidence>
<dbReference type="PROSITE" id="PS00028">
    <property type="entry name" value="ZINC_FINGER_C2H2_1"/>
    <property type="match status" value="2"/>
</dbReference>
<dbReference type="InterPro" id="IPR007219">
    <property type="entry name" value="XnlR_reg_dom"/>
</dbReference>
<dbReference type="GO" id="GO:0005634">
    <property type="term" value="C:nucleus"/>
    <property type="evidence" value="ECO:0007669"/>
    <property type="project" value="UniProtKB-SubCell"/>
</dbReference>
<dbReference type="KEGG" id="trg:TRUGW13939_05549"/>
<dbReference type="GO" id="GO:0000981">
    <property type="term" value="F:DNA-binding transcription factor activity, RNA polymerase II-specific"/>
    <property type="evidence" value="ECO:0007669"/>
    <property type="project" value="InterPro"/>
</dbReference>
<comment type="subcellular location">
    <subcellularLocation>
        <location evidence="1">Nucleus</location>
    </subcellularLocation>
</comment>
<dbReference type="GO" id="GO:0006351">
    <property type="term" value="P:DNA-templated transcription"/>
    <property type="evidence" value="ECO:0007669"/>
    <property type="project" value="InterPro"/>
</dbReference>
<dbReference type="PROSITE" id="PS50157">
    <property type="entry name" value="ZINC_FINGER_C2H2_2"/>
    <property type="match status" value="2"/>
</dbReference>
<evidence type="ECO:0000256" key="7">
    <source>
        <dbReference type="PROSITE-ProRule" id="PRU00042"/>
    </source>
</evidence>
<evidence type="ECO:0000256" key="6">
    <source>
        <dbReference type="ARBA" id="ARBA00023242"/>
    </source>
</evidence>
<evidence type="ECO:0000256" key="3">
    <source>
        <dbReference type="ARBA" id="ARBA00022737"/>
    </source>
</evidence>
<keyword evidence="3" id="KW-0677">Repeat</keyword>
<evidence type="ECO:0000259" key="8">
    <source>
        <dbReference type="PROSITE" id="PS50157"/>
    </source>
</evidence>
<keyword evidence="4 7" id="KW-0863">Zinc-finger</keyword>
<proteinExistence type="predicted"/>
<dbReference type="SUPFAM" id="SSF57667">
    <property type="entry name" value="beta-beta-alpha zinc fingers"/>
    <property type="match status" value="1"/>
</dbReference>
<dbReference type="InterPro" id="IPR051059">
    <property type="entry name" value="VerF-like"/>
</dbReference>
<dbReference type="Proteomes" id="UP000509510">
    <property type="component" value="Chromosome III"/>
</dbReference>
<dbReference type="GO" id="GO:0000785">
    <property type="term" value="C:chromatin"/>
    <property type="evidence" value="ECO:0007669"/>
    <property type="project" value="TreeGrafter"/>
</dbReference>
<dbReference type="PANTHER" id="PTHR40626">
    <property type="entry name" value="MIP31509P"/>
    <property type="match status" value="1"/>
</dbReference>
<keyword evidence="6" id="KW-0539">Nucleus</keyword>
<dbReference type="PANTHER" id="PTHR40626:SF11">
    <property type="entry name" value="ZINC FINGER PROTEIN YPR022C"/>
    <property type="match status" value="1"/>
</dbReference>
<dbReference type="FunFam" id="3.30.160.60:FF:000446">
    <property type="entry name" value="Zinc finger protein"/>
    <property type="match status" value="1"/>
</dbReference>
<dbReference type="GO" id="GO:0008270">
    <property type="term" value="F:zinc ion binding"/>
    <property type="evidence" value="ECO:0007669"/>
    <property type="project" value="UniProtKB-KW"/>
</dbReference>
<reference evidence="10" key="1">
    <citation type="submission" date="2020-06" db="EMBL/GenBank/DDBJ databases">
        <title>A chromosome-scale genome assembly of Talaromyces rugulosus W13939.</title>
        <authorList>
            <person name="Wang B."/>
            <person name="Guo L."/>
            <person name="Ye K."/>
            <person name="Wang L."/>
        </authorList>
    </citation>
    <scope>NUCLEOTIDE SEQUENCE [LARGE SCALE GENOMIC DNA]</scope>
    <source>
        <strain evidence="10">W13939</strain>
    </source>
</reference>
<dbReference type="GeneID" id="55993046"/>
<dbReference type="OrthoDB" id="10018191at2759"/>
<dbReference type="Pfam" id="PF04082">
    <property type="entry name" value="Fungal_trans"/>
    <property type="match status" value="1"/>
</dbReference>
<dbReference type="GO" id="GO:0000978">
    <property type="term" value="F:RNA polymerase II cis-regulatory region sequence-specific DNA binding"/>
    <property type="evidence" value="ECO:0007669"/>
    <property type="project" value="InterPro"/>
</dbReference>
<organism evidence="9 10">
    <name type="scientific">Talaromyces rugulosus</name>
    <name type="common">Penicillium rugulosum</name>
    <dbReference type="NCBI Taxonomy" id="121627"/>
    <lineage>
        <taxon>Eukaryota</taxon>
        <taxon>Fungi</taxon>
        <taxon>Dikarya</taxon>
        <taxon>Ascomycota</taxon>
        <taxon>Pezizomycotina</taxon>
        <taxon>Eurotiomycetes</taxon>
        <taxon>Eurotiomycetidae</taxon>
        <taxon>Eurotiales</taxon>
        <taxon>Trichocomaceae</taxon>
        <taxon>Talaromyces</taxon>
        <taxon>Talaromyces sect. Islandici</taxon>
    </lineage>
</organism>
<dbReference type="RefSeq" id="XP_035344605.1">
    <property type="nucleotide sequence ID" value="XM_035488712.1"/>
</dbReference>
<dbReference type="CDD" id="cd12148">
    <property type="entry name" value="fungal_TF_MHR"/>
    <property type="match status" value="1"/>
</dbReference>
<evidence type="ECO:0000313" key="10">
    <source>
        <dbReference type="Proteomes" id="UP000509510"/>
    </source>
</evidence>
<feature type="domain" description="C2H2-type" evidence="8">
    <location>
        <begin position="46"/>
        <end position="68"/>
    </location>
</feature>